<dbReference type="SMART" id="SM00355">
    <property type="entry name" value="ZnF_C2H2"/>
    <property type="match status" value="2"/>
</dbReference>
<gene>
    <name evidence="4" type="ORF">AA0119_g2767</name>
</gene>
<accession>A0ABY0GIM7</accession>
<dbReference type="SUPFAM" id="SSF57667">
    <property type="entry name" value="beta-beta-alpha zinc fingers"/>
    <property type="match status" value="1"/>
</dbReference>
<evidence type="ECO:0000313" key="4">
    <source>
        <dbReference type="EMBL" id="RYO06196.1"/>
    </source>
</evidence>
<keyword evidence="1" id="KW-0863">Zinc-finger</keyword>
<evidence type="ECO:0000256" key="1">
    <source>
        <dbReference type="PROSITE-ProRule" id="PRU00042"/>
    </source>
</evidence>
<name>A0ABY0GIM7_9PLEO</name>
<feature type="compositionally biased region" description="Polar residues" evidence="2">
    <location>
        <begin position="276"/>
        <end position="288"/>
    </location>
</feature>
<feature type="compositionally biased region" description="Polar residues" evidence="2">
    <location>
        <begin position="172"/>
        <end position="189"/>
    </location>
</feature>
<comment type="caution">
    <text evidence="4">The sequence shown here is derived from an EMBL/GenBank/DDBJ whole genome shotgun (WGS) entry which is preliminary data.</text>
</comment>
<dbReference type="EMBL" id="PDXF01000007">
    <property type="protein sequence ID" value="RYO06196.1"/>
    <property type="molecule type" value="Genomic_DNA"/>
</dbReference>
<keyword evidence="5" id="KW-1185">Reference proteome</keyword>
<feature type="region of interest" description="Disordered" evidence="2">
    <location>
        <begin position="168"/>
        <end position="189"/>
    </location>
</feature>
<reference evidence="5" key="1">
    <citation type="journal article" date="2019" name="bioRxiv">
        <title>Genomics, evolutionary history and diagnostics of the Alternaria alternata species group including apple and Asian pear pathotypes.</title>
        <authorList>
            <person name="Armitage A.D."/>
            <person name="Cockerton H.M."/>
            <person name="Sreenivasaprasad S."/>
            <person name="Woodhall J.W."/>
            <person name="Lane C.R."/>
            <person name="Harrison R.J."/>
            <person name="Clarkson J.P."/>
        </authorList>
    </citation>
    <scope>NUCLEOTIDE SEQUENCE [LARGE SCALE GENOMIC DNA]</scope>
    <source>
        <strain evidence="5">FERA 635</strain>
    </source>
</reference>
<feature type="domain" description="C2H2-type" evidence="3">
    <location>
        <begin position="311"/>
        <end position="348"/>
    </location>
</feature>
<organism evidence="4 5">
    <name type="scientific">Alternaria tenuissima</name>
    <dbReference type="NCBI Taxonomy" id="119927"/>
    <lineage>
        <taxon>Eukaryota</taxon>
        <taxon>Fungi</taxon>
        <taxon>Dikarya</taxon>
        <taxon>Ascomycota</taxon>
        <taxon>Pezizomycotina</taxon>
        <taxon>Dothideomycetes</taxon>
        <taxon>Pleosporomycetidae</taxon>
        <taxon>Pleosporales</taxon>
        <taxon>Pleosporineae</taxon>
        <taxon>Pleosporaceae</taxon>
        <taxon>Alternaria</taxon>
        <taxon>Alternaria sect. Alternaria</taxon>
        <taxon>Alternaria alternata complex</taxon>
    </lineage>
</organism>
<dbReference type="Pfam" id="PF00096">
    <property type="entry name" value="zf-C2H2"/>
    <property type="match status" value="1"/>
</dbReference>
<evidence type="ECO:0000259" key="3">
    <source>
        <dbReference type="PROSITE" id="PS50157"/>
    </source>
</evidence>
<dbReference type="InterPro" id="IPR036236">
    <property type="entry name" value="Znf_C2H2_sf"/>
</dbReference>
<evidence type="ECO:0000313" key="5">
    <source>
        <dbReference type="Proteomes" id="UP000293195"/>
    </source>
</evidence>
<keyword evidence="1" id="KW-0862">Zinc</keyword>
<dbReference type="Proteomes" id="UP000293195">
    <property type="component" value="Unassembled WGS sequence"/>
</dbReference>
<dbReference type="PROSITE" id="PS50157">
    <property type="entry name" value="ZINC_FINGER_C2H2_2"/>
    <property type="match status" value="2"/>
</dbReference>
<evidence type="ECO:0000256" key="2">
    <source>
        <dbReference type="SAM" id="MobiDB-lite"/>
    </source>
</evidence>
<keyword evidence="1" id="KW-0479">Metal-binding</keyword>
<feature type="domain" description="C2H2-type" evidence="3">
    <location>
        <begin position="349"/>
        <end position="371"/>
    </location>
</feature>
<feature type="region of interest" description="Disordered" evidence="2">
    <location>
        <begin position="246"/>
        <end position="288"/>
    </location>
</feature>
<sequence>MMEQRRVQSFTSSPHQYVVDYAGSHHLSRCDSHEPLTSKPSHGSFDERSYAHHYAQEPIVTRPLSASLDAFDPWVLVEPPCGSPLSTSSSISHTESVPTPPYTGMAMYNQADSPAYQHIRSLTGHDAWSGETEPVWKPSYPDMTTPIHTNQHPGAPFSCSPPLSSSTASFGCRSSTPSTTGASWGSQEYSLPYQDDPTCNQLHLQPLQGYIPQAGPSAGTTYMSYPASIRYSTAGNVDPASYKQELAKDSENSEMDSDSEPEDSESDDDDLSQKSFHSASRGSGANSSVMKLGKWSTMPCSFPTASEPRPYVCHLEDKDHPGNPCPKRFVRPEHLRRHVRTVHSAVRNHGCKVCPRHFSRGDNLRDHYWTHLQRGGRNGKNDKMSLPELKAFLGPKEKLLVKRLKMKLHNTQIKQTKSKP</sequence>
<proteinExistence type="predicted"/>
<dbReference type="Gene3D" id="3.30.160.60">
    <property type="entry name" value="Classic Zinc Finger"/>
    <property type="match status" value="1"/>
</dbReference>
<feature type="compositionally biased region" description="Acidic residues" evidence="2">
    <location>
        <begin position="252"/>
        <end position="270"/>
    </location>
</feature>
<dbReference type="PROSITE" id="PS00028">
    <property type="entry name" value="ZINC_FINGER_C2H2_1"/>
    <property type="match status" value="1"/>
</dbReference>
<dbReference type="InterPro" id="IPR013087">
    <property type="entry name" value="Znf_C2H2_type"/>
</dbReference>
<protein>
    <recommendedName>
        <fullName evidence="3">C2H2-type domain-containing protein</fullName>
    </recommendedName>
</protein>